<dbReference type="InterPro" id="IPR011761">
    <property type="entry name" value="ATP-grasp"/>
</dbReference>
<dbReference type="OrthoDB" id="9803907at2"/>
<dbReference type="GO" id="GO:0046872">
    <property type="term" value="F:metal ion binding"/>
    <property type="evidence" value="ECO:0007669"/>
    <property type="project" value="InterPro"/>
</dbReference>
<dbReference type="GO" id="GO:0018169">
    <property type="term" value="F:ribosomal S6-glutamic acid ligase activity"/>
    <property type="evidence" value="ECO:0007669"/>
    <property type="project" value="TreeGrafter"/>
</dbReference>
<accession>A0A2K8UF83</accession>
<feature type="domain" description="ATP-grasp" evidence="3">
    <location>
        <begin position="220"/>
        <end position="473"/>
    </location>
</feature>
<dbReference type="PROSITE" id="PS50975">
    <property type="entry name" value="ATP_GRASP"/>
    <property type="match status" value="1"/>
</dbReference>
<dbReference type="GO" id="GO:0009432">
    <property type="term" value="P:SOS response"/>
    <property type="evidence" value="ECO:0007669"/>
    <property type="project" value="TreeGrafter"/>
</dbReference>
<reference evidence="4 5" key="1">
    <citation type="submission" date="2017-03" db="EMBL/GenBank/DDBJ databases">
        <title>Complete genome sequence of Candidatus 'Thiodictyon syntrophicum' sp. nov. strain Cad16T, a photolithoautotroph purple sulfur bacterium isolated from an alpine meromictic lake.</title>
        <authorList>
            <person name="Luedin S.M."/>
            <person name="Pothier J.F."/>
            <person name="Danza F."/>
            <person name="Storelli N."/>
            <person name="Wittwer M."/>
            <person name="Tonolla M."/>
        </authorList>
    </citation>
    <scope>NUCLEOTIDE SEQUENCE [LARGE SCALE GENOMIC DNA]</scope>
    <source>
        <strain evidence="4 5">Cad16T</strain>
    </source>
</reference>
<dbReference type="InterPro" id="IPR011810">
    <property type="entry name" value="Cya_phycin_syn"/>
</dbReference>
<dbReference type="EMBL" id="CP020370">
    <property type="protein sequence ID" value="AUB84222.1"/>
    <property type="molecule type" value="Genomic_DNA"/>
</dbReference>
<proteinExistence type="predicted"/>
<dbReference type="InterPro" id="IPR005479">
    <property type="entry name" value="CPAse_ATP-bd"/>
</dbReference>
<sequence>MLDIRRLRVLRGPNIWAHRPVLELLLDLGEIKDRSSEEIPGFNDRLKSWLPSLIEHHCSPGERGGFFQRLERGTYMAHCLEHVTLELQTLAGTPVGFGRARETDEDGVYRVAIEYAEEALGRAAVESARTLLLAAIHDRPFDPADELEPLRALCHEVRLGPSTHAIAAAARARRIPVRRLGSENLLQLGWGQRQRRVWTAETDRTSAIAESIAQDKDLTRMLLAAAGVPVPEGRPVASAEEAWRFAQESGAPVVVKPRYGNHGRGVTANLSTPGQVEQAFAAARREGSDVLCERYIPGADFRLLVVGERVVAAACREPAQVSGDGQASVRQLVAEVNRDPRRSAGHATMLSLIELDPIALAILAEQGLTPESVPAAGVRVILRHNANLSTGGTATDVTDLVHPQVAARVVDAARVVGLDLAGIDVLAQDIGRPLEEQGGAIVEVNAGPGLRMHLEPSAGLPRPVGEAIIDLLFPPGEDGRIPLVAVTGVSGKNGTARLIAWLLRAPDALVGLATSAGLELGERRWAARDATGPAAAHDLLLYPRLTAAVLAVGAEGIRGEGLGFDRCLVGVVTALAHADTQALPDSAALEDLVRVKRCVVEAVPAHGCAVLNAEDPLVAGMAERSRGAVLWFARDPAHPVVTAALAQGGRAVVERDGGIRLVTGDSEEALLPLARLPCDAAGHALVPVGNVLAAIAAAWALGLAPERIRAALETYPT</sequence>
<dbReference type="InterPro" id="IPR044019">
    <property type="entry name" value="Cyanophycin_syn_N"/>
</dbReference>
<keyword evidence="1" id="KW-0464">Manganese</keyword>
<name>A0A2K8UF83_9GAMM</name>
<dbReference type="Gene3D" id="3.30.470.20">
    <property type="entry name" value="ATP-grasp fold, B domain"/>
    <property type="match status" value="2"/>
</dbReference>
<dbReference type="PANTHER" id="PTHR21621:SF0">
    <property type="entry name" value="BETA-CITRYLGLUTAMATE SYNTHASE B-RELATED"/>
    <property type="match status" value="1"/>
</dbReference>
<dbReference type="GO" id="GO:0005737">
    <property type="term" value="C:cytoplasm"/>
    <property type="evidence" value="ECO:0007669"/>
    <property type="project" value="TreeGrafter"/>
</dbReference>
<gene>
    <name evidence="4" type="ORF">THSYN_26990</name>
</gene>
<dbReference type="NCBIfam" id="TIGR02068">
    <property type="entry name" value="cya_phycin_syn"/>
    <property type="match status" value="1"/>
</dbReference>
<evidence type="ECO:0000259" key="3">
    <source>
        <dbReference type="PROSITE" id="PS50975"/>
    </source>
</evidence>
<dbReference type="Proteomes" id="UP000232638">
    <property type="component" value="Chromosome"/>
</dbReference>
<dbReference type="InterPro" id="IPR036565">
    <property type="entry name" value="Mur-like_cat_sf"/>
</dbReference>
<dbReference type="NCBIfam" id="NF010623">
    <property type="entry name" value="PRK14016.1"/>
    <property type="match status" value="1"/>
</dbReference>
<organism evidence="4 5">
    <name type="scientific">Candidatus Thiodictyon syntrophicum</name>
    <dbReference type="NCBI Taxonomy" id="1166950"/>
    <lineage>
        <taxon>Bacteria</taxon>
        <taxon>Pseudomonadati</taxon>
        <taxon>Pseudomonadota</taxon>
        <taxon>Gammaproteobacteria</taxon>
        <taxon>Chromatiales</taxon>
        <taxon>Chromatiaceae</taxon>
        <taxon>Thiodictyon</taxon>
    </lineage>
</organism>
<evidence type="ECO:0000256" key="2">
    <source>
        <dbReference type="PROSITE-ProRule" id="PRU00409"/>
    </source>
</evidence>
<protein>
    <submittedName>
        <fullName evidence="4">Cyanophycin synthetase</fullName>
    </submittedName>
</protein>
<dbReference type="SUPFAM" id="SSF56059">
    <property type="entry name" value="Glutathione synthetase ATP-binding domain-like"/>
    <property type="match status" value="1"/>
</dbReference>
<keyword evidence="2" id="KW-0547">Nucleotide-binding</keyword>
<evidence type="ECO:0000313" key="4">
    <source>
        <dbReference type="EMBL" id="AUB84222.1"/>
    </source>
</evidence>
<keyword evidence="2" id="KW-0067">ATP-binding</keyword>
<dbReference type="PANTHER" id="PTHR21621">
    <property type="entry name" value="RIBOSOMAL PROTEIN S6 MODIFICATION PROTEIN"/>
    <property type="match status" value="1"/>
</dbReference>
<dbReference type="Pfam" id="PF02786">
    <property type="entry name" value="CPSase_L_D2"/>
    <property type="match status" value="1"/>
</dbReference>
<dbReference type="Pfam" id="PF18921">
    <property type="entry name" value="Cyanophycin_syn"/>
    <property type="match status" value="1"/>
</dbReference>
<dbReference type="AlphaFoldDB" id="A0A2K8UF83"/>
<dbReference type="SUPFAM" id="SSF53623">
    <property type="entry name" value="MurD-like peptide ligases, catalytic domain"/>
    <property type="match status" value="1"/>
</dbReference>
<evidence type="ECO:0000256" key="1">
    <source>
        <dbReference type="ARBA" id="ARBA00023211"/>
    </source>
</evidence>
<dbReference type="GO" id="GO:0005524">
    <property type="term" value="F:ATP binding"/>
    <property type="evidence" value="ECO:0007669"/>
    <property type="project" value="UniProtKB-UniRule"/>
</dbReference>
<keyword evidence="5" id="KW-1185">Reference proteome</keyword>
<evidence type="ECO:0000313" key="5">
    <source>
        <dbReference type="Proteomes" id="UP000232638"/>
    </source>
</evidence>
<dbReference type="KEGG" id="tsy:THSYN_26990"/>
<dbReference type="Pfam" id="PF08245">
    <property type="entry name" value="Mur_ligase_M"/>
    <property type="match status" value="1"/>
</dbReference>
<dbReference type="RefSeq" id="WP_100921887.1">
    <property type="nucleotide sequence ID" value="NZ_CP020370.1"/>
</dbReference>
<dbReference type="InterPro" id="IPR013221">
    <property type="entry name" value="Mur_ligase_cen"/>
</dbReference>
<dbReference type="Gene3D" id="3.40.1190.10">
    <property type="entry name" value="Mur-like, catalytic domain"/>
    <property type="match status" value="1"/>
</dbReference>